<gene>
    <name evidence="2" type="ORF">PG994_005145</name>
</gene>
<name>A0ABR1VSL7_9PEZI</name>
<sequence>MGHSSGSKMSSTSDKKKSKDHKSRVNDWLQEDPREDPWSSVNTYYGKDSSSSSGHGDKKHKSGSKK</sequence>
<organism evidence="2 3">
    <name type="scientific">Apiospora phragmitis</name>
    <dbReference type="NCBI Taxonomy" id="2905665"/>
    <lineage>
        <taxon>Eukaryota</taxon>
        <taxon>Fungi</taxon>
        <taxon>Dikarya</taxon>
        <taxon>Ascomycota</taxon>
        <taxon>Pezizomycotina</taxon>
        <taxon>Sordariomycetes</taxon>
        <taxon>Xylariomycetidae</taxon>
        <taxon>Amphisphaeriales</taxon>
        <taxon>Apiosporaceae</taxon>
        <taxon>Apiospora</taxon>
    </lineage>
</organism>
<reference evidence="2 3" key="1">
    <citation type="submission" date="2023-01" db="EMBL/GenBank/DDBJ databases">
        <title>Analysis of 21 Apiospora genomes using comparative genomics revels a genus with tremendous synthesis potential of carbohydrate active enzymes and secondary metabolites.</title>
        <authorList>
            <person name="Sorensen T."/>
        </authorList>
    </citation>
    <scope>NUCLEOTIDE SEQUENCE [LARGE SCALE GENOMIC DNA]</scope>
    <source>
        <strain evidence="2 3">CBS 135458</strain>
    </source>
</reference>
<comment type="caution">
    <text evidence="2">The sequence shown here is derived from an EMBL/GenBank/DDBJ whole genome shotgun (WGS) entry which is preliminary data.</text>
</comment>
<dbReference type="Proteomes" id="UP001480595">
    <property type="component" value="Unassembled WGS sequence"/>
</dbReference>
<dbReference type="RefSeq" id="XP_066718721.1">
    <property type="nucleotide sequence ID" value="XM_066856554.1"/>
</dbReference>
<proteinExistence type="predicted"/>
<feature type="compositionally biased region" description="Basic residues" evidence="1">
    <location>
        <begin position="57"/>
        <end position="66"/>
    </location>
</feature>
<evidence type="ECO:0000256" key="1">
    <source>
        <dbReference type="SAM" id="MobiDB-lite"/>
    </source>
</evidence>
<dbReference type="GeneID" id="92089617"/>
<accession>A0ABR1VSL7</accession>
<dbReference type="EMBL" id="JAQQWL010000005">
    <property type="protein sequence ID" value="KAK8074246.1"/>
    <property type="molecule type" value="Genomic_DNA"/>
</dbReference>
<feature type="compositionally biased region" description="Low complexity" evidence="1">
    <location>
        <begin position="1"/>
        <end position="12"/>
    </location>
</feature>
<evidence type="ECO:0000313" key="2">
    <source>
        <dbReference type="EMBL" id="KAK8074246.1"/>
    </source>
</evidence>
<protein>
    <submittedName>
        <fullName evidence="2">Uncharacterized protein</fullName>
    </submittedName>
</protein>
<evidence type="ECO:0000313" key="3">
    <source>
        <dbReference type="Proteomes" id="UP001480595"/>
    </source>
</evidence>
<keyword evidence="3" id="KW-1185">Reference proteome</keyword>
<feature type="region of interest" description="Disordered" evidence="1">
    <location>
        <begin position="1"/>
        <end position="66"/>
    </location>
</feature>